<evidence type="ECO:0000256" key="1">
    <source>
        <dbReference type="SAM" id="Phobius"/>
    </source>
</evidence>
<proteinExistence type="predicted"/>
<organism evidence="2 3">
    <name type="scientific">Neorhodopirellula lusitana</name>
    <dbReference type="NCBI Taxonomy" id="445327"/>
    <lineage>
        <taxon>Bacteria</taxon>
        <taxon>Pseudomonadati</taxon>
        <taxon>Planctomycetota</taxon>
        <taxon>Planctomycetia</taxon>
        <taxon>Pirellulales</taxon>
        <taxon>Pirellulaceae</taxon>
        <taxon>Neorhodopirellula</taxon>
    </lineage>
</organism>
<sequence>MPRRFVSLLTALTFAVVAVTGVLAFVQSFSLQIVGMHALMGFIFIGLIALHVGNNLKPLTRYSRSTALWVCLAVTATSTSAMWWQPGPIKMLLGMSGNLGPAMSRFERSGRRMTYHYSPADFYKMELVIKLGNAYQLDNPPSLAIWLENQGGYHIKTLHQPDAGKVKHLPYWDFKVRGWEKAKLAAAEGNAGRQVAGKTAVDGVSAATPNGSFDPADYILPANPDQPMPYKLLIEIDQFADAHGTYDDQPSLVYAVELDNSRPQTFQLLELIGYPQREPSSQDDGDSESWSLYYVNDEFGSALELVDSALLTIERQKT</sequence>
<feature type="transmembrane region" description="Helical" evidence="1">
    <location>
        <begin position="66"/>
        <end position="84"/>
    </location>
</feature>
<accession>A0ABY1QNB6</accession>
<keyword evidence="1" id="KW-0472">Membrane</keyword>
<evidence type="ECO:0000313" key="2">
    <source>
        <dbReference type="EMBL" id="SMP73151.1"/>
    </source>
</evidence>
<comment type="caution">
    <text evidence="2">The sequence shown here is derived from an EMBL/GenBank/DDBJ whole genome shotgun (WGS) entry which is preliminary data.</text>
</comment>
<protein>
    <recommendedName>
        <fullName evidence="4">DUF4405 domain-containing protein</fullName>
    </recommendedName>
</protein>
<feature type="transmembrane region" description="Helical" evidence="1">
    <location>
        <begin position="34"/>
        <end position="54"/>
    </location>
</feature>
<name>A0ABY1QNB6_9BACT</name>
<dbReference type="EMBL" id="FXUG01000016">
    <property type="protein sequence ID" value="SMP73151.1"/>
    <property type="molecule type" value="Genomic_DNA"/>
</dbReference>
<dbReference type="Proteomes" id="UP001158067">
    <property type="component" value="Unassembled WGS sequence"/>
</dbReference>
<reference evidence="2 3" key="1">
    <citation type="submission" date="2017-05" db="EMBL/GenBank/DDBJ databases">
        <authorList>
            <person name="Varghese N."/>
            <person name="Submissions S."/>
        </authorList>
    </citation>
    <scope>NUCLEOTIDE SEQUENCE [LARGE SCALE GENOMIC DNA]</scope>
    <source>
        <strain evidence="2 3">DSM 25457</strain>
    </source>
</reference>
<gene>
    <name evidence="2" type="ORF">SAMN06265222_11635</name>
</gene>
<evidence type="ECO:0008006" key="4">
    <source>
        <dbReference type="Google" id="ProtNLM"/>
    </source>
</evidence>
<evidence type="ECO:0000313" key="3">
    <source>
        <dbReference type="Proteomes" id="UP001158067"/>
    </source>
</evidence>
<keyword evidence="1" id="KW-0812">Transmembrane</keyword>
<keyword evidence="1" id="KW-1133">Transmembrane helix</keyword>
<keyword evidence="3" id="KW-1185">Reference proteome</keyword>